<dbReference type="AlphaFoldDB" id="A0A2B7XK23"/>
<dbReference type="InterPro" id="IPR002828">
    <property type="entry name" value="SurE-like_Pase/nucleotidase"/>
</dbReference>
<reference evidence="3 4" key="1">
    <citation type="submission" date="2017-10" db="EMBL/GenBank/DDBJ databases">
        <title>Comparative genomics in systemic dimorphic fungi from Ajellomycetaceae.</title>
        <authorList>
            <person name="Munoz J.F."/>
            <person name="Mcewen J.G."/>
            <person name="Clay O.K."/>
            <person name="Cuomo C.A."/>
        </authorList>
    </citation>
    <scope>NUCLEOTIDE SEQUENCE [LARGE SCALE GENOMIC DNA]</scope>
    <source>
        <strain evidence="3 4">UAMH130</strain>
    </source>
</reference>
<keyword evidence="4" id="KW-1185">Reference proteome</keyword>
<dbReference type="EMBL" id="PDNC01000005">
    <property type="protein sequence ID" value="PGH09285.1"/>
    <property type="molecule type" value="Genomic_DNA"/>
</dbReference>
<evidence type="ECO:0000259" key="2">
    <source>
        <dbReference type="Pfam" id="PF01975"/>
    </source>
</evidence>
<protein>
    <submittedName>
        <fullName evidence="3">5'/3'-nucleotidase SurE</fullName>
    </submittedName>
</protein>
<accession>A0A2B7XK23</accession>
<dbReference type="Pfam" id="PF01975">
    <property type="entry name" value="SurE"/>
    <property type="match status" value="1"/>
</dbReference>
<dbReference type="InterPro" id="IPR027746">
    <property type="entry name" value="TTL"/>
</dbReference>
<proteinExistence type="predicted"/>
<feature type="region of interest" description="Disordered" evidence="1">
    <location>
        <begin position="247"/>
        <end position="292"/>
    </location>
</feature>
<evidence type="ECO:0000313" key="4">
    <source>
        <dbReference type="Proteomes" id="UP000224080"/>
    </source>
</evidence>
<name>A0A2B7XK23_9EURO</name>
<dbReference type="InterPro" id="IPR036523">
    <property type="entry name" value="SurE-like_sf"/>
</dbReference>
<dbReference type="GO" id="GO:0000932">
    <property type="term" value="C:P-body"/>
    <property type="evidence" value="ECO:0007669"/>
    <property type="project" value="TreeGrafter"/>
</dbReference>
<dbReference type="OrthoDB" id="202825at2759"/>
<dbReference type="Gene3D" id="3.40.1210.10">
    <property type="entry name" value="Survival protein SurE-like phosphatase/nucleotidase"/>
    <property type="match status" value="1"/>
</dbReference>
<dbReference type="PANTHER" id="PTHR47551">
    <property type="entry name" value="TUBULIN--TYROSINE LIGASE PBY1-RELATED"/>
    <property type="match status" value="1"/>
</dbReference>
<feature type="compositionally biased region" description="Polar residues" evidence="1">
    <location>
        <begin position="83"/>
        <end position="102"/>
    </location>
</feature>
<sequence length="348" mass="37573">MHILVVNDDGPPSQKCSPYLFPFVKTLEKAGHLVSVVIPNSSRSWIGKAHIIGEPLQATYISPEALVTDSGTSTHRAHDPNDAGTNGLSVPSNQHGRSTPDTSRPWVVVNNGTPAACTQLGIYSLFPDREPIDLVISGPNHGRNASIIYGLASGTVGGALEAATCGKKAIALSFASKEKQPAETIQAASRLSVKLIERLSAHWPGDRVQLYSINVPMRLDVEERPAVYTNMLQNSWSKSSLYQEVDIHTSQPEKASSNNSNNINTNGDINLREGTSSPTKRGGHDDQRVQPPQARYFKWAPELSDIQRSVEASQVGTDTYTVMNGWTSVTPLGANFSHVPGFSGELIL</sequence>
<comment type="caution">
    <text evidence="3">The sequence shown here is derived from an EMBL/GenBank/DDBJ whole genome shotgun (WGS) entry which is preliminary data.</text>
</comment>
<dbReference type="NCBIfam" id="TIGR00087">
    <property type="entry name" value="surE"/>
    <property type="match status" value="1"/>
</dbReference>
<feature type="compositionally biased region" description="Low complexity" evidence="1">
    <location>
        <begin position="256"/>
        <end position="266"/>
    </location>
</feature>
<feature type="domain" description="Survival protein SurE-like phosphatase/nucleotidase" evidence="2">
    <location>
        <begin position="3"/>
        <end position="237"/>
    </location>
</feature>
<feature type="region of interest" description="Disordered" evidence="1">
    <location>
        <begin position="69"/>
        <end position="105"/>
    </location>
</feature>
<evidence type="ECO:0000256" key="1">
    <source>
        <dbReference type="SAM" id="MobiDB-lite"/>
    </source>
</evidence>
<evidence type="ECO:0000313" key="3">
    <source>
        <dbReference type="EMBL" id="PGH09285.1"/>
    </source>
</evidence>
<dbReference type="Proteomes" id="UP000224080">
    <property type="component" value="Unassembled WGS sequence"/>
</dbReference>
<dbReference type="SUPFAM" id="SSF64167">
    <property type="entry name" value="SurE-like"/>
    <property type="match status" value="1"/>
</dbReference>
<organism evidence="3 4">
    <name type="scientific">Blastomyces parvus</name>
    <dbReference type="NCBI Taxonomy" id="2060905"/>
    <lineage>
        <taxon>Eukaryota</taxon>
        <taxon>Fungi</taxon>
        <taxon>Dikarya</taxon>
        <taxon>Ascomycota</taxon>
        <taxon>Pezizomycotina</taxon>
        <taxon>Eurotiomycetes</taxon>
        <taxon>Eurotiomycetidae</taxon>
        <taxon>Onygenales</taxon>
        <taxon>Ajellomycetaceae</taxon>
        <taxon>Blastomyces</taxon>
    </lineage>
</organism>
<gene>
    <name evidence="3" type="ORF">GX51_00727</name>
</gene>
<dbReference type="GO" id="GO:0016787">
    <property type="term" value="F:hydrolase activity"/>
    <property type="evidence" value="ECO:0007669"/>
    <property type="project" value="InterPro"/>
</dbReference>
<dbReference type="PANTHER" id="PTHR47551:SF1">
    <property type="entry name" value="TUBULIN--TYROSINE LIGASE PBY1-RELATED"/>
    <property type="match status" value="1"/>
</dbReference>
<dbReference type="STRING" id="2060905.A0A2B7XK23"/>